<reference evidence="4 5" key="1">
    <citation type="submission" date="2021-04" db="EMBL/GenBank/DDBJ databases">
        <authorList>
            <person name="Ivanova A."/>
        </authorList>
    </citation>
    <scope>NUCLEOTIDE SEQUENCE [LARGE SCALE GENOMIC DNA]</scope>
    <source>
        <strain evidence="4 5">G18</strain>
    </source>
</reference>
<dbReference type="SMART" id="SM00448">
    <property type="entry name" value="REC"/>
    <property type="match status" value="1"/>
</dbReference>
<organism evidence="4 5">
    <name type="scientific">Gemmata palustris</name>
    <dbReference type="NCBI Taxonomy" id="2822762"/>
    <lineage>
        <taxon>Bacteria</taxon>
        <taxon>Pseudomonadati</taxon>
        <taxon>Planctomycetota</taxon>
        <taxon>Planctomycetia</taxon>
        <taxon>Gemmatales</taxon>
        <taxon>Gemmataceae</taxon>
        <taxon>Gemmata</taxon>
    </lineage>
</organism>
<comment type="caution">
    <text evidence="4">The sequence shown here is derived from an EMBL/GenBank/DDBJ whole genome shotgun (WGS) entry which is preliminary data.</text>
</comment>
<dbReference type="InterPro" id="IPR011006">
    <property type="entry name" value="CheY-like_superfamily"/>
</dbReference>
<evidence type="ECO:0000256" key="2">
    <source>
        <dbReference type="PROSITE-ProRule" id="PRU00169"/>
    </source>
</evidence>
<evidence type="ECO:0000259" key="3">
    <source>
        <dbReference type="PROSITE" id="PS50110"/>
    </source>
</evidence>
<dbReference type="InterPro" id="IPR001932">
    <property type="entry name" value="PPM-type_phosphatase-like_dom"/>
</dbReference>
<protein>
    <submittedName>
        <fullName evidence="4">Fused response regulator/phosphatase</fullName>
    </submittedName>
</protein>
<dbReference type="Gene3D" id="3.60.40.10">
    <property type="entry name" value="PPM-type phosphatase domain"/>
    <property type="match status" value="1"/>
</dbReference>
<dbReference type="InterPro" id="IPR052016">
    <property type="entry name" value="Bact_Sigma-Reg"/>
</dbReference>
<dbReference type="SUPFAM" id="SSF52172">
    <property type="entry name" value="CheY-like"/>
    <property type="match status" value="1"/>
</dbReference>
<accession>A0ABS5BL38</accession>
<dbReference type="PANTHER" id="PTHR43156:SF9">
    <property type="entry name" value="HAMP DOMAIN-CONTAINING PROTEIN"/>
    <property type="match status" value="1"/>
</dbReference>
<feature type="domain" description="Response regulatory" evidence="3">
    <location>
        <begin position="15"/>
        <end position="132"/>
    </location>
</feature>
<gene>
    <name evidence="4" type="ORF">J8F10_03750</name>
</gene>
<dbReference type="EMBL" id="JAGKQQ010000001">
    <property type="protein sequence ID" value="MBP3954404.1"/>
    <property type="molecule type" value="Genomic_DNA"/>
</dbReference>
<dbReference type="Proteomes" id="UP000676565">
    <property type="component" value="Unassembled WGS sequence"/>
</dbReference>
<evidence type="ECO:0000256" key="1">
    <source>
        <dbReference type="ARBA" id="ARBA00022801"/>
    </source>
</evidence>
<feature type="modified residue" description="4-aspartylphosphate" evidence="2">
    <location>
        <position position="65"/>
    </location>
</feature>
<keyword evidence="1" id="KW-0378">Hydrolase</keyword>
<evidence type="ECO:0000313" key="4">
    <source>
        <dbReference type="EMBL" id="MBP3954404.1"/>
    </source>
</evidence>
<keyword evidence="2" id="KW-0597">Phosphoprotein</keyword>
<evidence type="ECO:0000313" key="5">
    <source>
        <dbReference type="Proteomes" id="UP000676565"/>
    </source>
</evidence>
<proteinExistence type="predicted"/>
<dbReference type="InterPro" id="IPR001789">
    <property type="entry name" value="Sig_transdc_resp-reg_receiver"/>
</dbReference>
<dbReference type="SMART" id="SM00331">
    <property type="entry name" value="PP2C_SIG"/>
    <property type="match status" value="1"/>
</dbReference>
<dbReference type="PROSITE" id="PS50110">
    <property type="entry name" value="RESPONSE_REGULATORY"/>
    <property type="match status" value="1"/>
</dbReference>
<dbReference type="InterPro" id="IPR036457">
    <property type="entry name" value="PPM-type-like_dom_sf"/>
</dbReference>
<keyword evidence="5" id="KW-1185">Reference proteome</keyword>
<dbReference type="Gene3D" id="3.40.50.2300">
    <property type="match status" value="1"/>
</dbReference>
<dbReference type="PANTHER" id="PTHR43156">
    <property type="entry name" value="STAGE II SPORULATION PROTEIN E-RELATED"/>
    <property type="match status" value="1"/>
</dbReference>
<name>A0ABS5BL38_9BACT</name>
<dbReference type="Pfam" id="PF00072">
    <property type="entry name" value="Response_reg"/>
    <property type="match status" value="1"/>
</dbReference>
<sequence length="397" mass="44612">MKSQIKEATIDRAIRVLLVDDQTIIGESVRRMLATETDIELHFCQDPLKALEMARAVRPTVILQDLVMPDVDGLMLVKFFRVNPLTRETPMIVLSSKEEAAVKAQAFALGANDYLVKLPDKVELIARIRYHSRAYLTLLERNEAARLLQESQRLLAQEIRRAAEYVQSLLPAKLKAPVRTDWRFVPSMHLGGDMFGHHWLDPDHLAIYLLDVSGHGVGSSLMAVSAMNVLAGQSLPNTDFRDPVAVLKGLNQIFQMEKHNEKYFTLWYGVYRRASRELVFGNAGHPATLLFTGPSEDQARRQELASHGFAIGMVPEFEYESEVVKLDAYARLLIYSDGVFEIELPQGGMWTFEEFVEHVSGLSPAGGSIIDQLLAHVRALHGSETLGDDFSMVEIHF</sequence>
<dbReference type="Pfam" id="PF07228">
    <property type="entry name" value="SpoIIE"/>
    <property type="match status" value="1"/>
</dbReference>